<dbReference type="Pfam" id="PF00392">
    <property type="entry name" value="GntR"/>
    <property type="match status" value="1"/>
</dbReference>
<dbReference type="PANTHER" id="PTHR30146">
    <property type="entry name" value="LACI-RELATED TRANSCRIPTIONAL REPRESSOR"/>
    <property type="match status" value="1"/>
</dbReference>
<evidence type="ECO:0000256" key="1">
    <source>
        <dbReference type="ARBA" id="ARBA00023015"/>
    </source>
</evidence>
<protein>
    <submittedName>
        <fullName evidence="5">GntR family transcriptional regulator</fullName>
    </submittedName>
</protein>
<dbReference type="AlphaFoldDB" id="A0A917Y1U3"/>
<evidence type="ECO:0000313" key="5">
    <source>
        <dbReference type="EMBL" id="GGN63252.1"/>
    </source>
</evidence>
<dbReference type="InterPro" id="IPR000524">
    <property type="entry name" value="Tscrpt_reg_HTH_GntR"/>
</dbReference>
<dbReference type="InterPro" id="IPR036390">
    <property type="entry name" value="WH_DNA-bd_sf"/>
</dbReference>
<dbReference type="CDD" id="cd01541">
    <property type="entry name" value="PBP1_AraR"/>
    <property type="match status" value="1"/>
</dbReference>
<dbReference type="Pfam" id="PF13377">
    <property type="entry name" value="Peripla_BP_3"/>
    <property type="match status" value="1"/>
</dbReference>
<keyword evidence="1" id="KW-0805">Transcription regulation</keyword>
<dbReference type="CDD" id="cd07377">
    <property type="entry name" value="WHTH_GntR"/>
    <property type="match status" value="1"/>
</dbReference>
<dbReference type="RefSeq" id="WP_188858557.1">
    <property type="nucleotide sequence ID" value="NZ_BMOS01000026.1"/>
</dbReference>
<dbReference type="SMART" id="SM00345">
    <property type="entry name" value="HTH_GNTR"/>
    <property type="match status" value="1"/>
</dbReference>
<dbReference type="Proteomes" id="UP000624041">
    <property type="component" value="Unassembled WGS sequence"/>
</dbReference>
<dbReference type="InterPro" id="IPR046335">
    <property type="entry name" value="LacI/GalR-like_sensor"/>
</dbReference>
<evidence type="ECO:0000256" key="3">
    <source>
        <dbReference type="ARBA" id="ARBA00023163"/>
    </source>
</evidence>
<evidence type="ECO:0000259" key="4">
    <source>
        <dbReference type="PROSITE" id="PS50949"/>
    </source>
</evidence>
<name>A0A917Y1U3_9BACI</name>
<dbReference type="InterPro" id="IPR028082">
    <property type="entry name" value="Peripla_BP_I"/>
</dbReference>
<dbReference type="SUPFAM" id="SSF53822">
    <property type="entry name" value="Periplasmic binding protein-like I"/>
    <property type="match status" value="1"/>
</dbReference>
<comment type="caution">
    <text evidence="5">The sequence shown here is derived from an EMBL/GenBank/DDBJ whole genome shotgun (WGS) entry which is preliminary data.</text>
</comment>
<dbReference type="EMBL" id="BMOS01000026">
    <property type="protein sequence ID" value="GGN63252.1"/>
    <property type="molecule type" value="Genomic_DNA"/>
</dbReference>
<dbReference type="SUPFAM" id="SSF46785">
    <property type="entry name" value="Winged helix' DNA-binding domain"/>
    <property type="match status" value="1"/>
</dbReference>
<dbReference type="FunFam" id="1.10.10.10:FF:000079">
    <property type="entry name" value="GntR family transcriptional regulator"/>
    <property type="match status" value="1"/>
</dbReference>
<evidence type="ECO:0000256" key="2">
    <source>
        <dbReference type="ARBA" id="ARBA00023125"/>
    </source>
</evidence>
<gene>
    <name evidence="5" type="primary">araR</name>
    <name evidence="5" type="ORF">GCM10007971_29960</name>
</gene>
<sequence length="370" mass="42513">MVKKYERIKIDISEKILSGTYQVSDKLPTESELMEMYEVSRFTVRRAIDELEKDNYVYRIQGAGIFVNDWKSKPKQQIQNKTIGLISTHITDYIFPNIISGIDNYISAYGYSILIADTQNNPEKERKSLTNLTANQLSGFIIEPTKSARNNLNKNMYDNIKAMGIPMLSINATYDDLNIPYLVMDDVKTGEMATNYLISKGHQQIVGIFKVDDKQGVDRMNGFIKAYQDHPEISNMGDMMMYQTEEKIDNIFKKLHTMLTRSKYAPTAIVCYHDQLAIQIMNFAKEIGLKIPEDISIIGVDDYPFSKYTNPSLTTIRHPQEKMGFDAGKMIIDMINKQEVRSKVYEPELIERDSVLELEKVNDSLQEKKG</sequence>
<dbReference type="InterPro" id="IPR036388">
    <property type="entry name" value="WH-like_DNA-bd_sf"/>
</dbReference>
<dbReference type="PROSITE" id="PS50949">
    <property type="entry name" value="HTH_GNTR"/>
    <property type="match status" value="1"/>
</dbReference>
<reference evidence="5" key="2">
    <citation type="submission" date="2020-09" db="EMBL/GenBank/DDBJ databases">
        <authorList>
            <person name="Sun Q."/>
            <person name="Ohkuma M."/>
        </authorList>
    </citation>
    <scope>NUCLEOTIDE SEQUENCE</scope>
    <source>
        <strain evidence="5">JCM 17251</strain>
    </source>
</reference>
<organism evidence="5 6">
    <name type="scientific">Oceanobacillus indicireducens</name>
    <dbReference type="NCBI Taxonomy" id="1004261"/>
    <lineage>
        <taxon>Bacteria</taxon>
        <taxon>Bacillati</taxon>
        <taxon>Bacillota</taxon>
        <taxon>Bacilli</taxon>
        <taxon>Bacillales</taxon>
        <taxon>Bacillaceae</taxon>
        <taxon>Oceanobacillus</taxon>
    </lineage>
</organism>
<proteinExistence type="predicted"/>
<keyword evidence="3" id="KW-0804">Transcription</keyword>
<dbReference type="GO" id="GO:0003700">
    <property type="term" value="F:DNA-binding transcription factor activity"/>
    <property type="evidence" value="ECO:0007669"/>
    <property type="project" value="InterPro"/>
</dbReference>
<dbReference type="GO" id="GO:0000976">
    <property type="term" value="F:transcription cis-regulatory region binding"/>
    <property type="evidence" value="ECO:0007669"/>
    <property type="project" value="TreeGrafter"/>
</dbReference>
<keyword evidence="6" id="KW-1185">Reference proteome</keyword>
<evidence type="ECO:0000313" key="6">
    <source>
        <dbReference type="Proteomes" id="UP000624041"/>
    </source>
</evidence>
<accession>A0A917Y1U3</accession>
<dbReference type="PANTHER" id="PTHR30146:SF150">
    <property type="entry name" value="ARABINOSE METABOLISM TRANSCRIPTIONAL REPRESSOR"/>
    <property type="match status" value="1"/>
</dbReference>
<keyword evidence="2" id="KW-0238">DNA-binding</keyword>
<reference evidence="5" key="1">
    <citation type="journal article" date="2014" name="Int. J. Syst. Evol. Microbiol.">
        <title>Complete genome sequence of Corynebacterium casei LMG S-19264T (=DSM 44701T), isolated from a smear-ripened cheese.</title>
        <authorList>
            <consortium name="US DOE Joint Genome Institute (JGI-PGF)"/>
            <person name="Walter F."/>
            <person name="Albersmeier A."/>
            <person name="Kalinowski J."/>
            <person name="Ruckert C."/>
        </authorList>
    </citation>
    <scope>NUCLEOTIDE SEQUENCE</scope>
    <source>
        <strain evidence="5">JCM 17251</strain>
    </source>
</reference>
<dbReference type="Gene3D" id="1.10.10.10">
    <property type="entry name" value="Winged helix-like DNA-binding domain superfamily/Winged helix DNA-binding domain"/>
    <property type="match status" value="1"/>
</dbReference>
<dbReference type="PRINTS" id="PR00035">
    <property type="entry name" value="HTHGNTR"/>
</dbReference>
<dbReference type="InterPro" id="IPR033532">
    <property type="entry name" value="AraR_ligand_bind_dom"/>
</dbReference>
<feature type="domain" description="HTH gntR-type" evidence="4">
    <location>
        <begin position="2"/>
        <end position="70"/>
    </location>
</feature>
<dbReference type="Gene3D" id="3.40.50.2300">
    <property type="match status" value="2"/>
</dbReference>